<dbReference type="InterPro" id="IPR009057">
    <property type="entry name" value="Homeodomain-like_sf"/>
</dbReference>
<dbReference type="EMBL" id="BMEV01000016">
    <property type="protein sequence ID" value="GGH73801.1"/>
    <property type="molecule type" value="Genomic_DNA"/>
</dbReference>
<dbReference type="AlphaFoldDB" id="A0A8J3EJX7"/>
<sequence length="209" mass="24533">MAPIVSEEYKRKKKRELIQAARKVFIERGFVRTSMQDIMDEAGVSRGTLYSYFDNIDHVFIEVLKYEDQKNIDDFLPSGEGTLWAQLKNWIEEWQIYIEQINQTLVHANTEFFLTSDYVKSIDNSSYLFERYARTTEAIEQLIDEGTRTREFKPQQSSRSIAMFILSFLNGLMLDTYQLGHEQTKVKDQLSVLLYSLEKLLNPTSVNKE</sequence>
<reference evidence="6" key="2">
    <citation type="submission" date="2020-09" db="EMBL/GenBank/DDBJ databases">
        <authorList>
            <person name="Sun Q."/>
            <person name="Zhou Y."/>
        </authorList>
    </citation>
    <scope>NUCLEOTIDE SEQUENCE</scope>
    <source>
        <strain evidence="6">CGMCC 1.12360</strain>
    </source>
</reference>
<dbReference type="PANTHER" id="PTHR47506:SF6">
    <property type="entry name" value="HTH-TYPE TRANSCRIPTIONAL REPRESSOR NEMR"/>
    <property type="match status" value="1"/>
</dbReference>
<proteinExistence type="predicted"/>
<dbReference type="Gene3D" id="1.10.10.60">
    <property type="entry name" value="Homeodomain-like"/>
    <property type="match status" value="1"/>
</dbReference>
<dbReference type="SUPFAM" id="SSF48498">
    <property type="entry name" value="Tetracyclin repressor-like, C-terminal domain"/>
    <property type="match status" value="1"/>
</dbReference>
<dbReference type="InterPro" id="IPR036271">
    <property type="entry name" value="Tet_transcr_reg_TetR-rel_C_sf"/>
</dbReference>
<dbReference type="SUPFAM" id="SSF46689">
    <property type="entry name" value="Homeodomain-like"/>
    <property type="match status" value="1"/>
</dbReference>
<evidence type="ECO:0000259" key="5">
    <source>
        <dbReference type="PROSITE" id="PS50977"/>
    </source>
</evidence>
<evidence type="ECO:0000256" key="3">
    <source>
        <dbReference type="ARBA" id="ARBA00023163"/>
    </source>
</evidence>
<evidence type="ECO:0000313" key="6">
    <source>
        <dbReference type="EMBL" id="GGH73801.1"/>
    </source>
</evidence>
<accession>A0A8J3EJX7</accession>
<feature type="DNA-binding region" description="H-T-H motif" evidence="4">
    <location>
        <begin position="34"/>
        <end position="53"/>
    </location>
</feature>
<comment type="caution">
    <text evidence="6">The sequence shown here is derived from an EMBL/GenBank/DDBJ whole genome shotgun (WGS) entry which is preliminary data.</text>
</comment>
<dbReference type="Gene3D" id="1.10.357.10">
    <property type="entry name" value="Tetracycline Repressor, domain 2"/>
    <property type="match status" value="1"/>
</dbReference>
<dbReference type="Pfam" id="PF00440">
    <property type="entry name" value="TetR_N"/>
    <property type="match status" value="1"/>
</dbReference>
<organism evidence="6 7">
    <name type="scientific">Compostibacillus humi</name>
    <dbReference type="NCBI Taxonomy" id="1245525"/>
    <lineage>
        <taxon>Bacteria</taxon>
        <taxon>Bacillati</taxon>
        <taxon>Bacillota</taxon>
        <taxon>Bacilli</taxon>
        <taxon>Bacillales</taxon>
        <taxon>Bacillaceae</taxon>
        <taxon>Compostibacillus</taxon>
    </lineage>
</organism>
<keyword evidence="1" id="KW-0805">Transcription regulation</keyword>
<dbReference type="InterPro" id="IPR041612">
    <property type="entry name" value="YfiR_C"/>
</dbReference>
<dbReference type="Pfam" id="PF17922">
    <property type="entry name" value="TetR_C_17"/>
    <property type="match status" value="1"/>
</dbReference>
<dbReference type="Proteomes" id="UP000602050">
    <property type="component" value="Unassembled WGS sequence"/>
</dbReference>
<evidence type="ECO:0000256" key="2">
    <source>
        <dbReference type="ARBA" id="ARBA00023125"/>
    </source>
</evidence>
<keyword evidence="7" id="KW-1185">Reference proteome</keyword>
<evidence type="ECO:0000256" key="1">
    <source>
        <dbReference type="ARBA" id="ARBA00023015"/>
    </source>
</evidence>
<evidence type="ECO:0000256" key="4">
    <source>
        <dbReference type="PROSITE-ProRule" id="PRU00335"/>
    </source>
</evidence>
<dbReference type="RefSeq" id="WP_188391480.1">
    <property type="nucleotide sequence ID" value="NZ_BMEV01000016.1"/>
</dbReference>
<name>A0A8J3EJX7_9BACI</name>
<dbReference type="PANTHER" id="PTHR47506">
    <property type="entry name" value="TRANSCRIPTIONAL REGULATORY PROTEIN"/>
    <property type="match status" value="1"/>
</dbReference>
<reference evidence="6" key="1">
    <citation type="journal article" date="2014" name="Int. J. Syst. Evol. Microbiol.">
        <title>Complete genome sequence of Corynebacterium casei LMG S-19264T (=DSM 44701T), isolated from a smear-ripened cheese.</title>
        <authorList>
            <consortium name="US DOE Joint Genome Institute (JGI-PGF)"/>
            <person name="Walter F."/>
            <person name="Albersmeier A."/>
            <person name="Kalinowski J."/>
            <person name="Ruckert C."/>
        </authorList>
    </citation>
    <scope>NUCLEOTIDE SEQUENCE</scope>
    <source>
        <strain evidence="6">CGMCC 1.12360</strain>
    </source>
</reference>
<protein>
    <submittedName>
        <fullName evidence="6">TetR family transcriptional regulator</fullName>
    </submittedName>
</protein>
<dbReference type="PRINTS" id="PR00455">
    <property type="entry name" value="HTHTETR"/>
</dbReference>
<dbReference type="GO" id="GO:0003677">
    <property type="term" value="F:DNA binding"/>
    <property type="evidence" value="ECO:0007669"/>
    <property type="project" value="UniProtKB-UniRule"/>
</dbReference>
<gene>
    <name evidence="6" type="ORF">GCM10010978_12050</name>
</gene>
<dbReference type="PROSITE" id="PS50977">
    <property type="entry name" value="HTH_TETR_2"/>
    <property type="match status" value="1"/>
</dbReference>
<evidence type="ECO:0000313" key="7">
    <source>
        <dbReference type="Proteomes" id="UP000602050"/>
    </source>
</evidence>
<dbReference type="InterPro" id="IPR001647">
    <property type="entry name" value="HTH_TetR"/>
</dbReference>
<keyword evidence="3" id="KW-0804">Transcription</keyword>
<keyword evidence="2 4" id="KW-0238">DNA-binding</keyword>
<feature type="domain" description="HTH tetR-type" evidence="5">
    <location>
        <begin position="11"/>
        <end position="71"/>
    </location>
</feature>